<dbReference type="EMBL" id="CP049866">
    <property type="protein sequence ID" value="QIK76503.1"/>
    <property type="molecule type" value="Genomic_DNA"/>
</dbReference>
<evidence type="ECO:0000313" key="1">
    <source>
        <dbReference type="EMBL" id="QIK76503.1"/>
    </source>
</evidence>
<accession>A0A6G7YI74</accession>
<dbReference type="Proteomes" id="UP000502035">
    <property type="component" value="Chromosome"/>
</dbReference>
<name>A0A6G7YI74_9ACTN</name>
<protein>
    <submittedName>
        <fullName evidence="1">Uncharacterized protein</fullName>
    </submittedName>
</protein>
<reference evidence="1 2" key="1">
    <citation type="submission" date="2020-03" db="EMBL/GenBank/DDBJ databases">
        <title>Nocardioides sp. nov., isolated from fish.</title>
        <authorList>
            <person name="Hyun D.-W."/>
            <person name="Bae J.-W."/>
        </authorList>
    </citation>
    <scope>NUCLEOTIDE SEQUENCE [LARGE SCALE GENOMIC DNA]</scope>
    <source>
        <strain evidence="1 2">HDW12A</strain>
    </source>
</reference>
<dbReference type="RefSeq" id="WP_166320005.1">
    <property type="nucleotide sequence ID" value="NZ_CP049866.1"/>
</dbReference>
<evidence type="ECO:0000313" key="2">
    <source>
        <dbReference type="Proteomes" id="UP000502035"/>
    </source>
</evidence>
<dbReference type="AlphaFoldDB" id="A0A6G7YI74"/>
<sequence>MRDVPLNPEPAQLSWTDCAAVVVSPARRDHALPIQPRRYVQFVPVSDDRVAGRVPTRDPRRDVVPGVSERGALLVWLELPGLRPDADEVAAWIRRRQPGLRQVGVAQSVNEE</sequence>
<gene>
    <name evidence="1" type="ORF">G7071_14815</name>
</gene>
<keyword evidence="2" id="KW-1185">Reference proteome</keyword>
<dbReference type="KEGG" id="npi:G7071_14815"/>
<proteinExistence type="predicted"/>
<organism evidence="1 2">
    <name type="scientific">Nocardioides piscis</name>
    <dbReference type="NCBI Taxonomy" id="2714938"/>
    <lineage>
        <taxon>Bacteria</taxon>
        <taxon>Bacillati</taxon>
        <taxon>Actinomycetota</taxon>
        <taxon>Actinomycetes</taxon>
        <taxon>Propionibacteriales</taxon>
        <taxon>Nocardioidaceae</taxon>
        <taxon>Nocardioides</taxon>
    </lineage>
</organism>